<keyword evidence="1 3" id="KW-0963">Cytoplasm</keyword>
<comment type="function">
    <text evidence="3">Required for maturation of 30S ribosomal subunits.</text>
</comment>
<evidence type="ECO:0000256" key="1">
    <source>
        <dbReference type="ARBA" id="ARBA00022490"/>
    </source>
</evidence>
<dbReference type="InterPro" id="IPR028989">
    <property type="entry name" value="RimP_N"/>
</dbReference>
<dbReference type="GO" id="GO:0006412">
    <property type="term" value="P:translation"/>
    <property type="evidence" value="ECO:0007669"/>
    <property type="project" value="TreeGrafter"/>
</dbReference>
<dbReference type="Gene3D" id="2.30.30.180">
    <property type="entry name" value="Ribosome maturation factor RimP, C-terminal domain"/>
    <property type="match status" value="1"/>
</dbReference>
<dbReference type="Pfam" id="PF02576">
    <property type="entry name" value="RimP_N"/>
    <property type="match status" value="1"/>
</dbReference>
<dbReference type="STRING" id="437022.CC99x_01457"/>
<keyword evidence="8" id="KW-1185">Reference proteome</keyword>
<gene>
    <name evidence="3 6" type="primary">rimP</name>
    <name evidence="7" type="ORF">CC99x_002925</name>
    <name evidence="6" type="ORF">CC99x_01457</name>
</gene>
<evidence type="ECO:0000256" key="3">
    <source>
        <dbReference type="HAMAP-Rule" id="MF_01077"/>
    </source>
</evidence>
<dbReference type="GO" id="GO:0000028">
    <property type="term" value="P:ribosomal small subunit assembly"/>
    <property type="evidence" value="ECO:0007669"/>
    <property type="project" value="TreeGrafter"/>
</dbReference>
<evidence type="ECO:0000313" key="8">
    <source>
        <dbReference type="Proteomes" id="UP000051494"/>
    </source>
</evidence>
<evidence type="ECO:0000313" key="6">
    <source>
        <dbReference type="EMBL" id="KRG18572.1"/>
    </source>
</evidence>
<dbReference type="SUPFAM" id="SSF74942">
    <property type="entry name" value="YhbC-like, C-terminal domain"/>
    <property type="match status" value="1"/>
</dbReference>
<dbReference type="CDD" id="cd01734">
    <property type="entry name" value="YlxS_C"/>
    <property type="match status" value="1"/>
</dbReference>
<dbReference type="EMBL" id="LKHV02000001">
    <property type="protein sequence ID" value="MCS5707850.1"/>
    <property type="molecule type" value="Genomic_DNA"/>
</dbReference>
<feature type="domain" description="Ribosome maturation factor RimP N-terminal" evidence="4">
    <location>
        <begin position="10"/>
        <end position="81"/>
    </location>
</feature>
<dbReference type="RefSeq" id="WP_057624555.1">
    <property type="nucleotide sequence ID" value="NZ_LKHV02000001.1"/>
</dbReference>
<comment type="similarity">
    <text evidence="3">Belongs to the RimP family.</text>
</comment>
<dbReference type="InterPro" id="IPR036847">
    <property type="entry name" value="RimP_C_sf"/>
</dbReference>
<evidence type="ECO:0000256" key="2">
    <source>
        <dbReference type="ARBA" id="ARBA00022517"/>
    </source>
</evidence>
<evidence type="ECO:0000259" key="5">
    <source>
        <dbReference type="Pfam" id="PF17384"/>
    </source>
</evidence>
<reference evidence="7" key="3">
    <citation type="submission" date="2021-06" db="EMBL/GenBank/DDBJ databases">
        <title>Genomic Description and Analysis of Intracellular Bacteria, Candidatus Berkiella cookevillensis and Candidatus Berkiella aquae.</title>
        <authorList>
            <person name="Kidane D.T."/>
            <person name="Mehari Y.T."/>
            <person name="Rice F.C."/>
            <person name="Arivett B.A."/>
            <person name="Farone A.L."/>
            <person name="Berk S.G."/>
            <person name="Farone M.B."/>
        </authorList>
    </citation>
    <scope>NUCLEOTIDE SEQUENCE</scope>
    <source>
        <strain evidence="7">CC99</strain>
    </source>
</reference>
<dbReference type="Pfam" id="PF17384">
    <property type="entry name" value="DUF150_C"/>
    <property type="match status" value="1"/>
</dbReference>
<dbReference type="EMBL" id="LKHV01000006">
    <property type="protein sequence ID" value="KRG18572.1"/>
    <property type="molecule type" value="Genomic_DNA"/>
</dbReference>
<comment type="caution">
    <text evidence="6">The sequence shown here is derived from an EMBL/GenBank/DDBJ whole genome shotgun (WGS) entry which is preliminary data.</text>
</comment>
<dbReference type="PANTHER" id="PTHR33867:SF1">
    <property type="entry name" value="RIBOSOME MATURATION FACTOR RIMP"/>
    <property type="match status" value="1"/>
</dbReference>
<accession>A0A0Q9YDG7</accession>
<evidence type="ECO:0000313" key="7">
    <source>
        <dbReference type="EMBL" id="MCS5707850.1"/>
    </source>
</evidence>
<evidence type="ECO:0000259" key="4">
    <source>
        <dbReference type="Pfam" id="PF02576"/>
    </source>
</evidence>
<dbReference type="PANTHER" id="PTHR33867">
    <property type="entry name" value="RIBOSOME MATURATION FACTOR RIMP"/>
    <property type="match status" value="1"/>
</dbReference>
<dbReference type="Proteomes" id="UP000051494">
    <property type="component" value="Unassembled WGS sequence"/>
</dbReference>
<dbReference type="OrthoDB" id="9805006at2"/>
<dbReference type="GO" id="GO:0005829">
    <property type="term" value="C:cytosol"/>
    <property type="evidence" value="ECO:0007669"/>
    <property type="project" value="TreeGrafter"/>
</dbReference>
<dbReference type="Gene3D" id="3.30.300.70">
    <property type="entry name" value="RimP-like superfamily, N-terminal"/>
    <property type="match status" value="1"/>
</dbReference>
<dbReference type="HAMAP" id="MF_01077">
    <property type="entry name" value="RimP"/>
    <property type="match status" value="1"/>
</dbReference>
<reference evidence="7" key="2">
    <citation type="journal article" date="2016" name="Genome Announc.">
        <title>Draft Genome Sequences of Two Novel Amoeba-Resistant Intranuclear Bacteria, 'Candidatus Berkiella cookevillensis' and 'Candidatus Berkiella aquae'.</title>
        <authorList>
            <person name="Mehari Y.T."/>
            <person name="Arivett B.A."/>
            <person name="Farone A.L."/>
            <person name="Gunderson J.H."/>
            <person name="Farone M.B."/>
        </authorList>
    </citation>
    <scope>NUCLEOTIDE SEQUENCE</scope>
    <source>
        <strain evidence="7">CC99</strain>
    </source>
</reference>
<reference evidence="6" key="1">
    <citation type="submission" date="2015-09" db="EMBL/GenBank/DDBJ databases">
        <title>Draft Genome Sequences of Two Novel Amoeba-resistant Intranuclear Bacteria, Candidatus Berkiella cookevillensis and Candidatus Berkiella aquae.</title>
        <authorList>
            <person name="Mehari Y.T."/>
            <person name="Arivett B.A."/>
            <person name="Farone A.L."/>
            <person name="Gunderson J.H."/>
            <person name="Farone M.B."/>
        </authorList>
    </citation>
    <scope>NUCLEOTIDE SEQUENCE [LARGE SCALE GENOMIC DNA]</scope>
    <source>
        <strain evidence="6">CC99</strain>
    </source>
</reference>
<feature type="domain" description="Ribosome maturation factor RimP C-terminal" evidence="5">
    <location>
        <begin position="84"/>
        <end position="148"/>
    </location>
</feature>
<protein>
    <recommendedName>
        <fullName evidence="3">Ribosome maturation factor RimP</fullName>
    </recommendedName>
</protein>
<keyword evidence="2 3" id="KW-0690">Ribosome biogenesis</keyword>
<comment type="subcellular location">
    <subcellularLocation>
        <location evidence="3">Cytoplasm</location>
    </subcellularLocation>
</comment>
<dbReference type="SUPFAM" id="SSF75420">
    <property type="entry name" value="YhbC-like, N-terminal domain"/>
    <property type="match status" value="1"/>
</dbReference>
<name>A0A0Q9YDG7_9GAMM</name>
<dbReference type="PATRIC" id="fig|1590042.3.peg.1483"/>
<organism evidence="6">
    <name type="scientific">Candidatus Berkiella cookevillensis</name>
    <dbReference type="NCBI Taxonomy" id="437022"/>
    <lineage>
        <taxon>Bacteria</taxon>
        <taxon>Pseudomonadati</taxon>
        <taxon>Pseudomonadota</taxon>
        <taxon>Gammaproteobacteria</taxon>
        <taxon>Candidatus Berkiellales</taxon>
        <taxon>Candidatus Berkiellaceae</taxon>
        <taxon>Candidatus Berkiella</taxon>
    </lineage>
</organism>
<sequence>MRYDAKWESIINPILKDSEVELVGVVKSGDGNHAVLRIYLDKPGGITIDDISKTSREIEMVLSVEMDLENCTLEVSSPGLDRPLFTPKHFQQQIGQKVKIKLGMLKNNRKHFVGMLEAATDEAASVKIDSELFVFPYSEIDEARLVSEVNFGKGQKERGSKK</sequence>
<dbReference type="InterPro" id="IPR003728">
    <property type="entry name" value="Ribosome_maturation_RimP"/>
</dbReference>
<dbReference type="AlphaFoldDB" id="A0A0Q9YDG7"/>
<dbReference type="InterPro" id="IPR035956">
    <property type="entry name" value="RimP_N_sf"/>
</dbReference>
<proteinExistence type="inferred from homology"/>
<dbReference type="InterPro" id="IPR028998">
    <property type="entry name" value="RimP_C"/>
</dbReference>